<evidence type="ECO:0000313" key="2">
    <source>
        <dbReference type="Proteomes" id="UP000024559"/>
    </source>
</evidence>
<protein>
    <submittedName>
        <fullName evidence="1">CpsL protein</fullName>
    </submittedName>
</protein>
<gene>
    <name evidence="1" type="ORF">X841_02760</name>
</gene>
<accession>A0A0E2Q4K7</accession>
<organism evidence="1 2">
    <name type="scientific">Streptococcus thermophilus M17PTZA496</name>
    <dbReference type="NCBI Taxonomy" id="1433289"/>
    <lineage>
        <taxon>Bacteria</taxon>
        <taxon>Bacillati</taxon>
        <taxon>Bacillota</taxon>
        <taxon>Bacilli</taxon>
        <taxon>Lactobacillales</taxon>
        <taxon>Streptococcaceae</taxon>
        <taxon>Streptococcus</taxon>
    </lineage>
</organism>
<dbReference type="Proteomes" id="UP000024559">
    <property type="component" value="Chromosome"/>
</dbReference>
<dbReference type="EMBL" id="AZJT01000018">
    <property type="protein sequence ID" value="ETW91265.1"/>
    <property type="molecule type" value="Genomic_DNA"/>
</dbReference>
<comment type="caution">
    <text evidence="1">The sequence shown here is derived from an EMBL/GenBank/DDBJ whole genome shotgun (WGS) entry which is preliminary data.</text>
</comment>
<dbReference type="HOGENOM" id="CLU_193875_0_0_9"/>
<evidence type="ECO:0000313" key="1">
    <source>
        <dbReference type="EMBL" id="ETW91265.1"/>
    </source>
</evidence>
<sequence>MSTVVGDEKLTSREDRIGPFFMYVQCDEDTLLKVDKVSKTKAQSFDVFNQLVSRFQFCV</sequence>
<name>A0A0E2Q4K7_STRTR</name>
<dbReference type="AlphaFoldDB" id="A0A0E2Q4K7"/>
<proteinExistence type="predicted"/>
<reference evidence="2" key="1">
    <citation type="submission" date="2013-12" db="EMBL/GenBank/DDBJ databases">
        <title>Genome sequences of Streptococcus thermophilus strains MTH17CL396 and M17PTZA496 isolated from Fontina cheese in Valle d'Aosta region (Italy).</title>
        <authorList>
            <person name="Treu L."/>
            <person name="Giacomini A."/>
            <person name="Corich V."/>
            <person name="Vendramin V."/>
            <person name="Bovo B."/>
        </authorList>
    </citation>
    <scope>NUCLEOTIDE SEQUENCE [LARGE SCALE GENOMIC DNA]</scope>
    <source>
        <strain evidence="2">M17PTZA496</strain>
    </source>
</reference>